<evidence type="ECO:0000256" key="1">
    <source>
        <dbReference type="ARBA" id="ARBA00022729"/>
    </source>
</evidence>
<reference evidence="3 4" key="1">
    <citation type="journal article" date="2014" name="Nat. Commun.">
        <title>Physiological and genomic features of highly alkaliphilic hydrogen-utilizing Betaproteobacteria from a continental serpentinizing site.</title>
        <authorList>
            <person name="Suzuki S."/>
            <person name="Kuenen J.G."/>
            <person name="Schipper K."/>
            <person name="van der Velde S."/>
            <person name="Ishii S."/>
            <person name="Wu A."/>
            <person name="Sorokin D.Y."/>
            <person name="Tenney A."/>
            <person name="Meng X.Y."/>
            <person name="Morrill P.L."/>
            <person name="Kamagata Y."/>
            <person name="Muyzer G."/>
            <person name="Nealson K.H."/>
        </authorList>
    </citation>
    <scope>NUCLEOTIDE SEQUENCE [LARGE SCALE GENOMIC DNA]</scope>
    <source>
        <strain evidence="3 4">A1</strain>
    </source>
</reference>
<dbReference type="RefSeq" id="WP_045532916.1">
    <property type="nucleotide sequence ID" value="NZ_AP014568.1"/>
</dbReference>
<protein>
    <submittedName>
        <fullName evidence="3">Uncharacterized conserved protein</fullName>
    </submittedName>
</protein>
<name>A0A060NLE0_9BURK</name>
<accession>A0A060NLE0</accession>
<dbReference type="AlphaFoldDB" id="A0A060NLE0"/>
<proteinExistence type="predicted"/>
<sequence>MNKRKLLLAALLGAFVAHASAQFTGPSVAGSASTVQQAQQARLGSYLTLTGHIVAHQREHYYLFRDASGELRVEIEPAVWQGRRIGPETQVRLHGEVDQGLRGRYLWVKTLQPVN</sequence>
<dbReference type="OrthoDB" id="6650354at2"/>
<dbReference type="KEGG" id="cbaa:SRAA_2346"/>
<dbReference type="Proteomes" id="UP000067461">
    <property type="component" value="Chromosome"/>
</dbReference>
<dbReference type="PANTHER" id="PTHR36571:SF1">
    <property type="entry name" value="PROTEIN YGIW"/>
    <property type="match status" value="1"/>
</dbReference>
<gene>
    <name evidence="3" type="ORF">SRAA_2346</name>
</gene>
<dbReference type="STRING" id="1458425.SRAA_2346"/>
<dbReference type="Gene3D" id="2.40.50.200">
    <property type="entry name" value="Bacterial OB-fold"/>
    <property type="match status" value="1"/>
</dbReference>
<feature type="signal peptide" evidence="2">
    <location>
        <begin position="1"/>
        <end position="21"/>
    </location>
</feature>
<dbReference type="EMBL" id="AP014568">
    <property type="protein sequence ID" value="BAO82200.1"/>
    <property type="molecule type" value="Genomic_DNA"/>
</dbReference>
<dbReference type="NCBIfam" id="NF033674">
    <property type="entry name" value="stress_OB_fold"/>
    <property type="match status" value="1"/>
</dbReference>
<feature type="chain" id="PRO_5001584968" evidence="2">
    <location>
        <begin position="22"/>
        <end position="115"/>
    </location>
</feature>
<organism evidence="3 4">
    <name type="scientific">Serpentinimonas raichei</name>
    <dbReference type="NCBI Taxonomy" id="1458425"/>
    <lineage>
        <taxon>Bacteria</taxon>
        <taxon>Pseudomonadati</taxon>
        <taxon>Pseudomonadota</taxon>
        <taxon>Betaproteobacteria</taxon>
        <taxon>Burkholderiales</taxon>
        <taxon>Comamonadaceae</taxon>
        <taxon>Serpentinimonas</taxon>
    </lineage>
</organism>
<dbReference type="SUPFAM" id="SSF101756">
    <property type="entry name" value="Hypothetical protein YgiW"/>
    <property type="match status" value="1"/>
</dbReference>
<keyword evidence="4" id="KW-1185">Reference proteome</keyword>
<evidence type="ECO:0000313" key="4">
    <source>
        <dbReference type="Proteomes" id="UP000067461"/>
    </source>
</evidence>
<evidence type="ECO:0000313" key="3">
    <source>
        <dbReference type="EMBL" id="BAO82200.1"/>
    </source>
</evidence>
<dbReference type="HOGENOM" id="CLU_118907_4_0_4"/>
<keyword evidence="1 2" id="KW-0732">Signal</keyword>
<dbReference type="PANTHER" id="PTHR36571">
    <property type="entry name" value="PROTEIN YGIW"/>
    <property type="match status" value="1"/>
</dbReference>
<dbReference type="InterPro" id="IPR005220">
    <property type="entry name" value="CarO-like"/>
</dbReference>
<dbReference type="Pfam" id="PF04076">
    <property type="entry name" value="BOF"/>
    <property type="match status" value="1"/>
</dbReference>
<dbReference type="InterPro" id="IPR036700">
    <property type="entry name" value="BOBF_sf"/>
</dbReference>
<evidence type="ECO:0000256" key="2">
    <source>
        <dbReference type="SAM" id="SignalP"/>
    </source>
</evidence>